<keyword evidence="7" id="KW-0862">Zinc</keyword>
<dbReference type="InParanoid" id="A0A6J2XYC2"/>
<evidence type="ECO:0000313" key="12">
    <source>
        <dbReference type="Proteomes" id="UP000504635"/>
    </source>
</evidence>
<dbReference type="InterPro" id="IPR051366">
    <property type="entry name" value="DEF8"/>
</dbReference>
<dbReference type="Proteomes" id="UP000504635">
    <property type="component" value="Unplaced"/>
</dbReference>
<dbReference type="Pfam" id="PF13901">
    <property type="entry name" value="RH_dom"/>
    <property type="match status" value="1"/>
</dbReference>
<dbReference type="FunCoup" id="A0A6J2XYC2">
    <property type="interactions" value="1410"/>
</dbReference>
<dbReference type="GO" id="GO:0006914">
    <property type="term" value="P:autophagy"/>
    <property type="evidence" value="ECO:0007669"/>
    <property type="project" value="UniProtKB-KW"/>
</dbReference>
<evidence type="ECO:0000256" key="7">
    <source>
        <dbReference type="ARBA" id="ARBA00022833"/>
    </source>
</evidence>
<evidence type="ECO:0000256" key="4">
    <source>
        <dbReference type="ARBA" id="ARBA00022737"/>
    </source>
</evidence>
<dbReference type="SUPFAM" id="SSF140741">
    <property type="entry name" value="RUN domain-like"/>
    <property type="match status" value="1"/>
</dbReference>
<dbReference type="Gene3D" id="1.20.58.900">
    <property type="match status" value="1"/>
</dbReference>
<keyword evidence="5" id="KW-0967">Endosome</keyword>
<evidence type="ECO:0000256" key="6">
    <source>
        <dbReference type="ARBA" id="ARBA00022771"/>
    </source>
</evidence>
<gene>
    <name evidence="13" type="primary">LOC115882273</name>
</gene>
<evidence type="ECO:0000259" key="10">
    <source>
        <dbReference type="PROSITE" id="PS50081"/>
    </source>
</evidence>
<feature type="domain" description="RUN" evidence="11">
    <location>
        <begin position="48"/>
        <end position="187"/>
    </location>
</feature>
<evidence type="ECO:0000259" key="11">
    <source>
        <dbReference type="PROSITE" id="PS50826"/>
    </source>
</evidence>
<dbReference type="SMART" id="SM00593">
    <property type="entry name" value="RUN"/>
    <property type="match status" value="1"/>
</dbReference>
<dbReference type="CDD" id="cd17679">
    <property type="entry name" value="RUN_PLEKHM1"/>
    <property type="match status" value="1"/>
</dbReference>
<name>A0A6J2XYC2_SITOR</name>
<dbReference type="RefSeq" id="XP_030756081.1">
    <property type="nucleotide sequence ID" value="XM_030900221.1"/>
</dbReference>
<dbReference type="InterPro" id="IPR004012">
    <property type="entry name" value="Run_dom"/>
</dbReference>
<dbReference type="GO" id="GO:0005770">
    <property type="term" value="C:late endosome"/>
    <property type="evidence" value="ECO:0007669"/>
    <property type="project" value="UniProtKB-SubCell"/>
</dbReference>
<keyword evidence="2" id="KW-0597">Phosphoprotein</keyword>
<dbReference type="PROSITE" id="PS50081">
    <property type="entry name" value="ZF_DAG_PE_2"/>
    <property type="match status" value="1"/>
</dbReference>
<sequence length="660" mass="75247">MNKLLKSVRSASNKKDELIKQSITTNLSNTVKEIQYAGVEEGKGNKISDLSDASTQLCTTIEAMFLHGLKDSLTHRFKRVLADVDEKPEPNFWPPLLVISHRQIIDQILNLSQVSTEVGHCRAWVRLVLNDCLLSSYLMTIRQDFSALKSFYTTNAFLRDSELLEVAQRLIEGVEAFKTFTLHSNSSLLNTWPLQSLILSGIWAPTLKNCPVAPCDDVAMTIDDNSKEPWLNNHEESSETASLSSAMSFGSQVSGLKHVVSLSEDEVLKIILGKNKDNKEAELPCSSSYGSSDLEHNQITVEDNINHNVGNSINRAGWSFDGQEEKQDEKSEENVEVPTKDVKSMETSFTDLIESYNILSGAYIKTPDIREVWQKFEDRRTEDSTSAITNNKEEVVPSVSNLSPVKTESMSLAVQVGKIANEKGLDIQNFQCADCKQPLNIEHKPNVCNYTGDYFCISCIHDEKISIPARIIHNWDFQKYSVSKKSFNYINEIKEHPVIDFKVLNPYIYGAVEEMAELQVLRNQLNYLRAYLYTCREPVIEQLQKQMWPREYMYEHIHQYSISDLHEIQNNVLAQELERVVHFGKNHVFNCWLCRQKGFVCEVCNKSKALFPFDVENVYKCDICNAVYHKNCLNSSKPCPKCERRKKREILPLLGAITLE</sequence>
<dbReference type="AlphaFoldDB" id="A0A6J2XYC2"/>
<evidence type="ECO:0000256" key="3">
    <source>
        <dbReference type="ARBA" id="ARBA00022723"/>
    </source>
</evidence>
<keyword evidence="12" id="KW-1185">Reference proteome</keyword>
<dbReference type="InterPro" id="IPR002219">
    <property type="entry name" value="PKC_DAG/PE"/>
</dbReference>
<dbReference type="KEGG" id="soy:115882273"/>
<reference evidence="13" key="1">
    <citation type="submission" date="2025-08" db="UniProtKB">
        <authorList>
            <consortium name="RefSeq"/>
        </authorList>
    </citation>
    <scope>IDENTIFICATION</scope>
    <source>
        <tissue evidence="13">Gonads</tissue>
    </source>
</reference>
<evidence type="ECO:0000256" key="2">
    <source>
        <dbReference type="ARBA" id="ARBA00022553"/>
    </source>
</evidence>
<dbReference type="PANTHER" id="PTHR12326:SF12">
    <property type="entry name" value="PLECKSTRIN HOMOLOGY AND RUN DOMAIN CONTAINING M1"/>
    <property type="match status" value="1"/>
</dbReference>
<accession>A0A6J2XYC2</accession>
<dbReference type="InterPro" id="IPR025258">
    <property type="entry name" value="RH_dom"/>
</dbReference>
<dbReference type="CTD" id="9842"/>
<feature type="domain" description="Phorbol-ester/DAG-type" evidence="10">
    <location>
        <begin position="586"/>
        <end position="639"/>
    </location>
</feature>
<dbReference type="OrthoDB" id="62364at2759"/>
<evidence type="ECO:0000313" key="13">
    <source>
        <dbReference type="RefSeq" id="XP_030756081.1"/>
    </source>
</evidence>
<keyword evidence="8" id="KW-0072">Autophagy</keyword>
<proteinExistence type="predicted"/>
<comment type="subcellular location">
    <subcellularLocation>
        <location evidence="1">Late endosome</location>
    </subcellularLocation>
</comment>
<evidence type="ECO:0000256" key="1">
    <source>
        <dbReference type="ARBA" id="ARBA00004603"/>
    </source>
</evidence>
<dbReference type="GeneID" id="115882273"/>
<dbReference type="SMART" id="SM01175">
    <property type="entry name" value="DUF4206"/>
    <property type="match status" value="1"/>
</dbReference>
<dbReference type="Pfam" id="PF02759">
    <property type="entry name" value="RUN"/>
    <property type="match status" value="1"/>
</dbReference>
<evidence type="ECO:0000256" key="9">
    <source>
        <dbReference type="SAM" id="MobiDB-lite"/>
    </source>
</evidence>
<feature type="region of interest" description="Disordered" evidence="9">
    <location>
        <begin position="322"/>
        <end position="342"/>
    </location>
</feature>
<evidence type="ECO:0000256" key="8">
    <source>
        <dbReference type="ARBA" id="ARBA00023006"/>
    </source>
</evidence>
<dbReference type="CDD" id="cd00029">
    <property type="entry name" value="C1"/>
    <property type="match status" value="1"/>
</dbReference>
<dbReference type="GO" id="GO:0008270">
    <property type="term" value="F:zinc ion binding"/>
    <property type="evidence" value="ECO:0007669"/>
    <property type="project" value="UniProtKB-KW"/>
</dbReference>
<dbReference type="InterPro" id="IPR037213">
    <property type="entry name" value="Run_dom_sf"/>
</dbReference>
<dbReference type="InterPro" id="IPR047326">
    <property type="entry name" value="RUN_PLEKHM1"/>
</dbReference>
<protein>
    <submittedName>
        <fullName evidence="13">Uncharacterized protein LOC115882273</fullName>
    </submittedName>
</protein>
<organism evidence="12 13">
    <name type="scientific">Sitophilus oryzae</name>
    <name type="common">Rice weevil</name>
    <name type="synonym">Curculio oryzae</name>
    <dbReference type="NCBI Taxonomy" id="7048"/>
    <lineage>
        <taxon>Eukaryota</taxon>
        <taxon>Metazoa</taxon>
        <taxon>Ecdysozoa</taxon>
        <taxon>Arthropoda</taxon>
        <taxon>Hexapoda</taxon>
        <taxon>Insecta</taxon>
        <taxon>Pterygota</taxon>
        <taxon>Neoptera</taxon>
        <taxon>Endopterygota</taxon>
        <taxon>Coleoptera</taxon>
        <taxon>Polyphaga</taxon>
        <taxon>Cucujiformia</taxon>
        <taxon>Curculionidae</taxon>
        <taxon>Dryophthorinae</taxon>
        <taxon>Sitophilus</taxon>
    </lineage>
</organism>
<keyword evidence="3" id="KW-0479">Metal-binding</keyword>
<keyword evidence="4" id="KW-0677">Repeat</keyword>
<feature type="compositionally biased region" description="Basic and acidic residues" evidence="9">
    <location>
        <begin position="323"/>
        <end position="342"/>
    </location>
</feature>
<dbReference type="PROSITE" id="PS50826">
    <property type="entry name" value="RUN"/>
    <property type="match status" value="1"/>
</dbReference>
<dbReference type="PANTHER" id="PTHR12326">
    <property type="entry name" value="PLECKSTRIN HOMOLOGY DOMAIN CONTAINING PROTEIN"/>
    <property type="match status" value="1"/>
</dbReference>
<evidence type="ECO:0000256" key="5">
    <source>
        <dbReference type="ARBA" id="ARBA00022753"/>
    </source>
</evidence>
<keyword evidence="6" id="KW-0863">Zinc-finger</keyword>